<dbReference type="PRINTS" id="PR00111">
    <property type="entry name" value="ABHYDROLASE"/>
</dbReference>
<evidence type="ECO:0000313" key="5">
    <source>
        <dbReference type="Proteomes" id="UP000198500"/>
    </source>
</evidence>
<evidence type="ECO:0000256" key="2">
    <source>
        <dbReference type="ARBA" id="ARBA00022801"/>
    </source>
</evidence>
<proteinExistence type="inferred from homology"/>
<dbReference type="Proteomes" id="UP000198500">
    <property type="component" value="Unassembled WGS sequence"/>
</dbReference>
<reference evidence="4 5" key="1">
    <citation type="submission" date="2016-10" db="EMBL/GenBank/DDBJ databases">
        <authorList>
            <person name="de Groot N.N."/>
        </authorList>
    </citation>
    <scope>NUCLEOTIDE SEQUENCE [LARGE SCALE GENOMIC DNA]</scope>
    <source>
        <strain evidence="4 5">DSM 19219</strain>
    </source>
</reference>
<dbReference type="PANTHER" id="PTHR43798:SF14">
    <property type="entry name" value="SERINE HYDROLASE-LIKE PROTEIN DDB_G0286239"/>
    <property type="match status" value="1"/>
</dbReference>
<gene>
    <name evidence="4" type="ORF">SAMN05443545_1112</name>
</gene>
<dbReference type="RefSeq" id="WP_092572070.1">
    <property type="nucleotide sequence ID" value="NZ_BMXH01000012.1"/>
</dbReference>
<dbReference type="InterPro" id="IPR029058">
    <property type="entry name" value="AB_hydrolase_fold"/>
</dbReference>
<feature type="domain" description="AB hydrolase-1" evidence="3">
    <location>
        <begin position="29"/>
        <end position="269"/>
    </location>
</feature>
<dbReference type="AlphaFoldDB" id="A0A1H3H559"/>
<dbReference type="Gene3D" id="3.40.50.1820">
    <property type="entry name" value="alpha/beta hydrolase"/>
    <property type="match status" value="1"/>
</dbReference>
<dbReference type="GO" id="GO:0016020">
    <property type="term" value="C:membrane"/>
    <property type="evidence" value="ECO:0007669"/>
    <property type="project" value="TreeGrafter"/>
</dbReference>
<dbReference type="EMBL" id="FNNI01000011">
    <property type="protein sequence ID" value="SDY09904.1"/>
    <property type="molecule type" value="Genomic_DNA"/>
</dbReference>
<dbReference type="PANTHER" id="PTHR43798">
    <property type="entry name" value="MONOACYLGLYCEROL LIPASE"/>
    <property type="match status" value="1"/>
</dbReference>
<accession>A0A1H3H559</accession>
<dbReference type="Pfam" id="PF00561">
    <property type="entry name" value="Abhydrolase_1"/>
    <property type="match status" value="1"/>
</dbReference>
<dbReference type="InterPro" id="IPR050266">
    <property type="entry name" value="AB_hydrolase_sf"/>
</dbReference>
<name>A0A1H3H559_9GAMM</name>
<keyword evidence="2 4" id="KW-0378">Hydrolase</keyword>
<keyword evidence="5" id="KW-1185">Reference proteome</keyword>
<dbReference type="SUPFAM" id="SSF53474">
    <property type="entry name" value="alpha/beta-Hydrolases"/>
    <property type="match status" value="1"/>
</dbReference>
<evidence type="ECO:0000313" key="4">
    <source>
        <dbReference type="EMBL" id="SDY09904.1"/>
    </source>
</evidence>
<protein>
    <submittedName>
        <fullName evidence="4">Epoxide hydrolase. Serine peptidase. MEROPS family S33</fullName>
    </submittedName>
</protein>
<dbReference type="OrthoDB" id="149912at2"/>
<dbReference type="InterPro" id="IPR000073">
    <property type="entry name" value="AB_hydrolase_1"/>
</dbReference>
<comment type="similarity">
    <text evidence="1">Belongs to the AB hydrolase superfamily.</text>
</comment>
<sequence>MIDPEFISFAEGRIAALSWGQSQAPVWLALHGWLDNAASFSRLAPRLAESLDIRVVAIDFAGHGMSRHACAGDYAIWDYVHDVLDALDELGVESAPLLGHSMGAGVACLVAAALPERVDRLLLVDGLGTLTTAADETAKQLRKGVLKHRRIGSRPPRYPDKATAVAARVAGGVTAMDTETAEPLVARNLAYEEDGHWRLRSDGRLLQPSPVRFTPEQMLALLSSIEASILLVEAETGILAHHEAAPTARAALKKLTRIVLPGGHHLHLEPTSVPRVASVMVDWYRESMMT</sequence>
<evidence type="ECO:0000256" key="1">
    <source>
        <dbReference type="ARBA" id="ARBA00008645"/>
    </source>
</evidence>
<dbReference type="STRING" id="574349.SAMN05443545_1112"/>
<evidence type="ECO:0000259" key="3">
    <source>
        <dbReference type="Pfam" id="PF00561"/>
    </source>
</evidence>
<dbReference type="GO" id="GO:0016787">
    <property type="term" value="F:hydrolase activity"/>
    <property type="evidence" value="ECO:0007669"/>
    <property type="project" value="UniProtKB-KW"/>
</dbReference>
<organism evidence="4 5">
    <name type="scientific">Aidingimonas halophila</name>
    <dbReference type="NCBI Taxonomy" id="574349"/>
    <lineage>
        <taxon>Bacteria</taxon>
        <taxon>Pseudomonadati</taxon>
        <taxon>Pseudomonadota</taxon>
        <taxon>Gammaproteobacteria</taxon>
        <taxon>Oceanospirillales</taxon>
        <taxon>Halomonadaceae</taxon>
        <taxon>Aidingimonas</taxon>
    </lineage>
</organism>